<keyword evidence="2" id="KW-1185">Reference proteome</keyword>
<organism evidence="1 2">
    <name type="scientific">Lophiotrema nucula</name>
    <dbReference type="NCBI Taxonomy" id="690887"/>
    <lineage>
        <taxon>Eukaryota</taxon>
        <taxon>Fungi</taxon>
        <taxon>Dikarya</taxon>
        <taxon>Ascomycota</taxon>
        <taxon>Pezizomycotina</taxon>
        <taxon>Dothideomycetes</taxon>
        <taxon>Pleosporomycetidae</taxon>
        <taxon>Pleosporales</taxon>
        <taxon>Lophiotremataceae</taxon>
        <taxon>Lophiotrema</taxon>
    </lineage>
</organism>
<reference evidence="1" key="1">
    <citation type="journal article" date="2020" name="Stud. Mycol.">
        <title>101 Dothideomycetes genomes: a test case for predicting lifestyles and emergence of pathogens.</title>
        <authorList>
            <person name="Haridas S."/>
            <person name="Albert R."/>
            <person name="Binder M."/>
            <person name="Bloem J."/>
            <person name="Labutti K."/>
            <person name="Salamov A."/>
            <person name="Andreopoulos B."/>
            <person name="Baker S."/>
            <person name="Barry K."/>
            <person name="Bills G."/>
            <person name="Bluhm B."/>
            <person name="Cannon C."/>
            <person name="Castanera R."/>
            <person name="Culley D."/>
            <person name="Daum C."/>
            <person name="Ezra D."/>
            <person name="Gonzalez J."/>
            <person name="Henrissat B."/>
            <person name="Kuo A."/>
            <person name="Liang C."/>
            <person name="Lipzen A."/>
            <person name="Lutzoni F."/>
            <person name="Magnuson J."/>
            <person name="Mondo S."/>
            <person name="Nolan M."/>
            <person name="Ohm R."/>
            <person name="Pangilinan J."/>
            <person name="Park H.-J."/>
            <person name="Ramirez L."/>
            <person name="Alfaro M."/>
            <person name="Sun H."/>
            <person name="Tritt A."/>
            <person name="Yoshinaga Y."/>
            <person name="Zwiers L.-H."/>
            <person name="Turgeon B."/>
            <person name="Goodwin S."/>
            <person name="Spatafora J."/>
            <person name="Crous P."/>
            <person name="Grigoriev I."/>
        </authorList>
    </citation>
    <scope>NUCLEOTIDE SEQUENCE</scope>
    <source>
        <strain evidence="1">CBS 627.86</strain>
    </source>
</reference>
<proteinExistence type="predicted"/>
<dbReference type="Proteomes" id="UP000799770">
    <property type="component" value="Unassembled WGS sequence"/>
</dbReference>
<name>A0A6A5Z8H8_9PLEO</name>
<dbReference type="EMBL" id="ML977323">
    <property type="protein sequence ID" value="KAF2115384.1"/>
    <property type="molecule type" value="Genomic_DNA"/>
</dbReference>
<protein>
    <submittedName>
        <fullName evidence="1">Uncharacterized protein</fullName>
    </submittedName>
</protein>
<gene>
    <name evidence="1" type="ORF">BDV96DRAFT_575373</name>
</gene>
<evidence type="ECO:0000313" key="2">
    <source>
        <dbReference type="Proteomes" id="UP000799770"/>
    </source>
</evidence>
<sequence>MLVEKVLMLHWSALAAHHLPLIFASIWSQIASEFAYLGSSWTSFCSHILLTNSNGVLDHMFYQSIPKAISGLLTPP</sequence>
<evidence type="ECO:0000313" key="1">
    <source>
        <dbReference type="EMBL" id="KAF2115384.1"/>
    </source>
</evidence>
<dbReference type="AlphaFoldDB" id="A0A6A5Z8H8"/>
<accession>A0A6A5Z8H8</accession>